<sequence>MSGTSRRSKRLKAQPAVVAYLKSVTGYYLALEETLAAVNSALSPPRVLTPSTFAEVKGLVESLGRLYEGHPGFRAGVDLGYRSRVFGGSTLFMIAAARCPPEGRGNQIDVWFKIFKYLTTPSSGLKCTSSSSSSPLPWVSLTDSGGFTVWHHVACKGRGDVMLALLKVWEEGGGSIEEARDGFLKRGVIDVKKGRGGGVVRYRKVLEGGGTVKEWAEHYKEMGRRRGVGGEDGEGDGRKGIPRRFQAWCEAMEGNFRNVERIAEHVEGGKWGCEEVKE</sequence>
<organism evidence="1 2">
    <name type="scientific">Triparma columacea</name>
    <dbReference type="NCBI Taxonomy" id="722753"/>
    <lineage>
        <taxon>Eukaryota</taxon>
        <taxon>Sar</taxon>
        <taxon>Stramenopiles</taxon>
        <taxon>Ochrophyta</taxon>
        <taxon>Bolidophyceae</taxon>
        <taxon>Parmales</taxon>
        <taxon>Triparmaceae</taxon>
        <taxon>Triparma</taxon>
    </lineage>
</organism>
<accession>A0A9W7LDE7</accession>
<comment type="caution">
    <text evidence="1">The sequence shown here is derived from an EMBL/GenBank/DDBJ whole genome shotgun (WGS) entry which is preliminary data.</text>
</comment>
<protein>
    <submittedName>
        <fullName evidence="1">Uncharacterized protein</fullName>
    </submittedName>
</protein>
<proteinExistence type="predicted"/>
<gene>
    <name evidence="1" type="ORF">TrCOL_g8413</name>
</gene>
<evidence type="ECO:0000313" key="2">
    <source>
        <dbReference type="Proteomes" id="UP001165065"/>
    </source>
</evidence>
<dbReference type="EMBL" id="BRYA01000269">
    <property type="protein sequence ID" value="GMI45853.1"/>
    <property type="molecule type" value="Genomic_DNA"/>
</dbReference>
<dbReference type="Proteomes" id="UP001165065">
    <property type="component" value="Unassembled WGS sequence"/>
</dbReference>
<dbReference type="AlphaFoldDB" id="A0A9W7LDE7"/>
<evidence type="ECO:0000313" key="1">
    <source>
        <dbReference type="EMBL" id="GMI45853.1"/>
    </source>
</evidence>
<name>A0A9W7LDE7_9STRA</name>
<reference evidence="2" key="1">
    <citation type="journal article" date="2023" name="Commun. Biol.">
        <title>Genome analysis of Parmales, the sister group of diatoms, reveals the evolutionary specialization of diatoms from phago-mixotrophs to photoautotrophs.</title>
        <authorList>
            <person name="Ban H."/>
            <person name="Sato S."/>
            <person name="Yoshikawa S."/>
            <person name="Yamada K."/>
            <person name="Nakamura Y."/>
            <person name="Ichinomiya M."/>
            <person name="Sato N."/>
            <person name="Blanc-Mathieu R."/>
            <person name="Endo H."/>
            <person name="Kuwata A."/>
            <person name="Ogata H."/>
        </authorList>
    </citation>
    <scope>NUCLEOTIDE SEQUENCE [LARGE SCALE GENOMIC DNA]</scope>
</reference>
<keyword evidence="2" id="KW-1185">Reference proteome</keyword>